<evidence type="ECO:0000256" key="2">
    <source>
        <dbReference type="ARBA" id="ARBA00010617"/>
    </source>
</evidence>
<dbReference type="Proteomes" id="UP001157418">
    <property type="component" value="Unassembled WGS sequence"/>
</dbReference>
<evidence type="ECO:0000256" key="3">
    <source>
        <dbReference type="ARBA" id="ARBA00022723"/>
    </source>
</evidence>
<keyword evidence="8" id="KW-1185">Reference proteome</keyword>
<dbReference type="GO" id="GO:0005506">
    <property type="term" value="F:iron ion binding"/>
    <property type="evidence" value="ECO:0007669"/>
    <property type="project" value="InterPro"/>
</dbReference>
<sequence length="441" mass="50630">MTPDLILNAYRVHDFVTDLLKLSHGTFMLKGPWFTNMDMLLTSDPANVHHILSKNFPNYPKGPEFRKIFDILGDGIFNADHDLWEIHRKTSMSLLKHPDFNSHLEENIKNKIEKGLLPLLEIVSNNQQETDMQEIFQRFTFDTICLLLLNYDPETLSLHLPYNACEKAFTEAEEAILWRHLLPENVWKLQHRFNIGKEKKLIEASKAFDEFIYKCLSREENELTDVERVEKEVGLLKYLITSFQGQTRTSTNTRTFLKDTILNLMIAGRDTTSTGLSWFFYLLAQNPITESKIREEIEKQVGGSKWKYPSEKELDGLVYLHGGLCEALRLYPPVALEHKAPSKADVLPSGHAVNEHTFHAGPRTCLGKEMGLIQMKTVASAIIFHYRVELVKGHEICRPADSIILQMKYGLKSTELFGNPPSADPLKLMRIQLQLCGMLVF</sequence>
<dbReference type="InterPro" id="IPR017972">
    <property type="entry name" value="Cyt_P450_CS"/>
</dbReference>
<evidence type="ECO:0000256" key="4">
    <source>
        <dbReference type="ARBA" id="ARBA00023002"/>
    </source>
</evidence>
<dbReference type="SUPFAM" id="SSF48264">
    <property type="entry name" value="Cytochrome P450"/>
    <property type="match status" value="1"/>
</dbReference>
<reference evidence="7 8" key="1">
    <citation type="submission" date="2022-01" db="EMBL/GenBank/DDBJ databases">
        <authorList>
            <person name="Xiong W."/>
            <person name="Schranz E."/>
        </authorList>
    </citation>
    <scope>NUCLEOTIDE SEQUENCE [LARGE SCALE GENOMIC DNA]</scope>
</reference>
<dbReference type="InterPro" id="IPR001128">
    <property type="entry name" value="Cyt_P450"/>
</dbReference>
<dbReference type="GO" id="GO:0016705">
    <property type="term" value="F:oxidoreductase activity, acting on paired donors, with incorporation or reduction of molecular oxygen"/>
    <property type="evidence" value="ECO:0007669"/>
    <property type="project" value="InterPro"/>
</dbReference>
<dbReference type="EMBL" id="CAKMRJ010005523">
    <property type="protein sequence ID" value="CAH1444368.1"/>
    <property type="molecule type" value="Genomic_DNA"/>
</dbReference>
<evidence type="ECO:0000256" key="1">
    <source>
        <dbReference type="ARBA" id="ARBA00001971"/>
    </source>
</evidence>
<dbReference type="PANTHER" id="PTHR24296">
    <property type="entry name" value="CYTOCHROME P450"/>
    <property type="match status" value="1"/>
</dbReference>
<dbReference type="GO" id="GO:0004497">
    <property type="term" value="F:monooxygenase activity"/>
    <property type="evidence" value="ECO:0007669"/>
    <property type="project" value="UniProtKB-KW"/>
</dbReference>
<keyword evidence="3 6" id="KW-0479">Metal-binding</keyword>
<dbReference type="GO" id="GO:0020037">
    <property type="term" value="F:heme binding"/>
    <property type="evidence" value="ECO:0007669"/>
    <property type="project" value="InterPro"/>
</dbReference>
<evidence type="ECO:0008006" key="9">
    <source>
        <dbReference type="Google" id="ProtNLM"/>
    </source>
</evidence>
<name>A0AAU9P296_9ASTR</name>
<dbReference type="PROSITE" id="PS00086">
    <property type="entry name" value="CYTOCHROME_P450"/>
    <property type="match status" value="1"/>
</dbReference>
<evidence type="ECO:0000313" key="8">
    <source>
        <dbReference type="Proteomes" id="UP001157418"/>
    </source>
</evidence>
<dbReference type="PRINTS" id="PR00385">
    <property type="entry name" value="P450"/>
</dbReference>
<dbReference type="Pfam" id="PF00067">
    <property type="entry name" value="p450"/>
    <property type="match status" value="1"/>
</dbReference>
<protein>
    <recommendedName>
        <fullName evidence="9">Cytochrome P450</fullName>
    </recommendedName>
</protein>
<accession>A0AAU9P296</accession>
<keyword evidence="4 6" id="KW-0560">Oxidoreductase</keyword>
<dbReference type="InterPro" id="IPR002401">
    <property type="entry name" value="Cyt_P450_E_grp-I"/>
</dbReference>
<proteinExistence type="inferred from homology"/>
<evidence type="ECO:0000313" key="7">
    <source>
        <dbReference type="EMBL" id="CAH1444368.1"/>
    </source>
</evidence>
<evidence type="ECO:0000256" key="5">
    <source>
        <dbReference type="ARBA" id="ARBA00023004"/>
    </source>
</evidence>
<comment type="cofactor">
    <cofactor evidence="1">
        <name>heme</name>
        <dbReference type="ChEBI" id="CHEBI:30413"/>
    </cofactor>
</comment>
<evidence type="ECO:0000256" key="6">
    <source>
        <dbReference type="RuleBase" id="RU000461"/>
    </source>
</evidence>
<keyword evidence="6" id="KW-0349">Heme</keyword>
<dbReference type="CDD" id="cd11064">
    <property type="entry name" value="CYP86A"/>
    <property type="match status" value="1"/>
</dbReference>
<dbReference type="GO" id="GO:0006629">
    <property type="term" value="P:lipid metabolic process"/>
    <property type="evidence" value="ECO:0007669"/>
    <property type="project" value="UniProtKB-ARBA"/>
</dbReference>
<dbReference type="InterPro" id="IPR036396">
    <property type="entry name" value="Cyt_P450_sf"/>
</dbReference>
<dbReference type="AlphaFoldDB" id="A0AAU9P296"/>
<keyword evidence="5 6" id="KW-0408">Iron</keyword>
<gene>
    <name evidence="7" type="ORF">LVIROSA_LOCUS30206</name>
</gene>
<comment type="caution">
    <text evidence="7">The sequence shown here is derived from an EMBL/GenBank/DDBJ whole genome shotgun (WGS) entry which is preliminary data.</text>
</comment>
<comment type="similarity">
    <text evidence="2 6">Belongs to the cytochrome P450 family.</text>
</comment>
<dbReference type="PRINTS" id="PR00463">
    <property type="entry name" value="EP450I"/>
</dbReference>
<keyword evidence="6" id="KW-0503">Monooxygenase</keyword>
<organism evidence="7 8">
    <name type="scientific">Lactuca virosa</name>
    <dbReference type="NCBI Taxonomy" id="75947"/>
    <lineage>
        <taxon>Eukaryota</taxon>
        <taxon>Viridiplantae</taxon>
        <taxon>Streptophyta</taxon>
        <taxon>Embryophyta</taxon>
        <taxon>Tracheophyta</taxon>
        <taxon>Spermatophyta</taxon>
        <taxon>Magnoliopsida</taxon>
        <taxon>eudicotyledons</taxon>
        <taxon>Gunneridae</taxon>
        <taxon>Pentapetalae</taxon>
        <taxon>asterids</taxon>
        <taxon>campanulids</taxon>
        <taxon>Asterales</taxon>
        <taxon>Asteraceae</taxon>
        <taxon>Cichorioideae</taxon>
        <taxon>Cichorieae</taxon>
        <taxon>Lactucinae</taxon>
        <taxon>Lactuca</taxon>
    </lineage>
</organism>
<dbReference type="Gene3D" id="1.10.630.10">
    <property type="entry name" value="Cytochrome P450"/>
    <property type="match status" value="2"/>
</dbReference>